<dbReference type="RefSeq" id="XP_014541951.1">
    <property type="nucleotide sequence ID" value="XM_014686465.1"/>
</dbReference>
<evidence type="ECO:0000313" key="2">
    <source>
        <dbReference type="EMBL" id="QLI72412.1"/>
    </source>
</evidence>
<dbReference type="KEGG" id="mbrn:26245419"/>
<gene>
    <name evidence="2" type="ORF">G6M90_00g093080</name>
</gene>
<accession>A0A7D5V476</accession>
<feature type="chain" id="PRO_5028894170" evidence="1">
    <location>
        <begin position="21"/>
        <end position="249"/>
    </location>
</feature>
<name>A0A7D5V476_9HYPO</name>
<evidence type="ECO:0000313" key="3">
    <source>
        <dbReference type="Proteomes" id="UP000510686"/>
    </source>
</evidence>
<dbReference type="OrthoDB" id="3014608at2759"/>
<proteinExistence type="predicted"/>
<evidence type="ECO:0000256" key="1">
    <source>
        <dbReference type="SAM" id="SignalP"/>
    </source>
</evidence>
<organism evidence="2 3">
    <name type="scientific">Metarhizium brunneum</name>
    <dbReference type="NCBI Taxonomy" id="500148"/>
    <lineage>
        <taxon>Eukaryota</taxon>
        <taxon>Fungi</taxon>
        <taxon>Dikarya</taxon>
        <taxon>Ascomycota</taxon>
        <taxon>Pezizomycotina</taxon>
        <taxon>Sordariomycetes</taxon>
        <taxon>Hypocreomycetidae</taxon>
        <taxon>Hypocreales</taxon>
        <taxon>Clavicipitaceae</taxon>
        <taxon>Metarhizium</taxon>
    </lineage>
</organism>
<reference evidence="2 3" key="1">
    <citation type="submission" date="2020-07" db="EMBL/GenBank/DDBJ databases">
        <title>Telomere length de novo assembly of all 7 chromosomes of the fungus, Metarhizium brunneum, using a novel assembly pipeline.</title>
        <authorList>
            <person name="Saud z."/>
            <person name="Kortsinoglou A."/>
            <person name="Kouvelis V.N."/>
            <person name="Butt T.M."/>
        </authorList>
    </citation>
    <scope>NUCLEOTIDE SEQUENCE [LARGE SCALE GENOMIC DNA]</scope>
    <source>
        <strain evidence="2 3">4556</strain>
    </source>
</reference>
<feature type="signal peptide" evidence="1">
    <location>
        <begin position="1"/>
        <end position="20"/>
    </location>
</feature>
<dbReference type="GeneID" id="26245419"/>
<sequence length="249" mass="26515">MHFMPSIAVVLVFGTGSSFSWPTLAVRGLLANVPTFKDADFDTNNAIEILGKRGKKNAAKSATCPTAITKAPATITSAPSSNNTVLRIKGENNKKIKTNGFFGSPNSVQGGFLFTKINMPSNAVGNLEVEYNGTEANTILVAPKMANIQPPAGMVFVDPMTFIVSTAKPPVTGDTLKIDYIFTEAVKSAVDPSLVRVGKLDTAANQWVTDGLGEFEFEKEENEWSQEVSDLNGEWGIFAPVAAGQPGQV</sequence>
<dbReference type="Proteomes" id="UP000510686">
    <property type="component" value="Chromosome 5"/>
</dbReference>
<dbReference type="EMBL" id="CP058936">
    <property type="protein sequence ID" value="QLI72412.1"/>
    <property type="molecule type" value="Genomic_DNA"/>
</dbReference>
<dbReference type="AlphaFoldDB" id="A0A7D5V476"/>
<keyword evidence="1" id="KW-0732">Signal</keyword>
<keyword evidence="3" id="KW-1185">Reference proteome</keyword>
<protein>
    <submittedName>
        <fullName evidence="2">Uncharacterized protein</fullName>
    </submittedName>
</protein>